<keyword evidence="4" id="KW-1133">Transmembrane helix</keyword>
<keyword evidence="3" id="KW-1015">Disulfide bond</keyword>
<feature type="disulfide bond" description="Redox-active" evidence="3">
    <location>
        <begin position="90"/>
        <end position="94"/>
    </location>
</feature>
<proteinExistence type="inferred from homology"/>
<feature type="transmembrane region" description="Helical" evidence="4">
    <location>
        <begin position="253"/>
        <end position="274"/>
    </location>
</feature>
<dbReference type="Pfam" id="PF02630">
    <property type="entry name" value="SCO1-SenC"/>
    <property type="match status" value="1"/>
</dbReference>
<protein>
    <submittedName>
        <fullName evidence="6">SCO1/SenC</fullName>
    </submittedName>
</protein>
<evidence type="ECO:0000313" key="6">
    <source>
        <dbReference type="EMBL" id="KAA1261258.1"/>
    </source>
</evidence>
<dbReference type="InterPro" id="IPR036249">
    <property type="entry name" value="Thioredoxin-like_sf"/>
</dbReference>
<dbReference type="EMBL" id="VRLW01000001">
    <property type="protein sequence ID" value="KAA1261258.1"/>
    <property type="molecule type" value="Genomic_DNA"/>
</dbReference>
<dbReference type="PANTHER" id="PTHR12151">
    <property type="entry name" value="ELECTRON TRANSPORT PROTIN SCO1/SENC FAMILY MEMBER"/>
    <property type="match status" value="1"/>
</dbReference>
<feature type="chain" id="PRO_5022894609" evidence="5">
    <location>
        <begin position="23"/>
        <end position="290"/>
    </location>
</feature>
<evidence type="ECO:0000256" key="3">
    <source>
        <dbReference type="PIRSR" id="PIRSR603782-2"/>
    </source>
</evidence>
<dbReference type="InterPro" id="IPR003782">
    <property type="entry name" value="SCO1/SenC"/>
</dbReference>
<reference evidence="6 7" key="1">
    <citation type="submission" date="2019-08" db="EMBL/GenBank/DDBJ databases">
        <title>Deep-cultivation of Planctomycetes and their phenomic and genomic characterization uncovers novel biology.</title>
        <authorList>
            <person name="Wiegand S."/>
            <person name="Jogler M."/>
            <person name="Boedeker C."/>
            <person name="Pinto D."/>
            <person name="Vollmers J."/>
            <person name="Rivas-Marin E."/>
            <person name="Kohn T."/>
            <person name="Peeters S.H."/>
            <person name="Heuer A."/>
            <person name="Rast P."/>
            <person name="Oberbeckmann S."/>
            <person name="Bunk B."/>
            <person name="Jeske O."/>
            <person name="Meyerdierks A."/>
            <person name="Storesund J.E."/>
            <person name="Kallscheuer N."/>
            <person name="Luecker S."/>
            <person name="Lage O.M."/>
            <person name="Pohl T."/>
            <person name="Merkel B.J."/>
            <person name="Hornburger P."/>
            <person name="Mueller R.-W."/>
            <person name="Bruemmer F."/>
            <person name="Labrenz M."/>
            <person name="Spormann A.M."/>
            <person name="Op Den Camp H."/>
            <person name="Overmann J."/>
            <person name="Amann R."/>
            <person name="Jetten M.S.M."/>
            <person name="Mascher T."/>
            <person name="Medema M.H."/>
            <person name="Devos D.P."/>
            <person name="Kaster A.-K."/>
            <person name="Ovreas L."/>
            <person name="Rohde M."/>
            <person name="Galperin M.Y."/>
            <person name="Jogler C."/>
        </authorList>
    </citation>
    <scope>NUCLEOTIDE SEQUENCE [LARGE SCALE GENOMIC DNA]</scope>
    <source>
        <strain evidence="6 7">LF1</strain>
    </source>
</reference>
<feature type="binding site" evidence="2">
    <location>
        <position position="90"/>
    </location>
    <ligand>
        <name>Cu cation</name>
        <dbReference type="ChEBI" id="CHEBI:23378"/>
    </ligand>
</feature>
<comment type="caution">
    <text evidence="6">The sequence shown here is derived from an EMBL/GenBank/DDBJ whole genome shotgun (WGS) entry which is preliminary data.</text>
</comment>
<keyword evidence="4" id="KW-0812">Transmembrane</keyword>
<gene>
    <name evidence="6" type="ORF">LF1_38040</name>
</gene>
<dbReference type="PROSITE" id="PS51257">
    <property type="entry name" value="PROKAR_LIPOPROTEIN"/>
    <property type="match status" value="1"/>
</dbReference>
<keyword evidence="2" id="KW-0479">Metal-binding</keyword>
<keyword evidence="5" id="KW-0732">Signal</keyword>
<feature type="binding site" evidence="2">
    <location>
        <position position="94"/>
    </location>
    <ligand>
        <name>Cu cation</name>
        <dbReference type="ChEBI" id="CHEBI:23378"/>
    </ligand>
</feature>
<keyword evidence="4" id="KW-0472">Membrane</keyword>
<evidence type="ECO:0000256" key="2">
    <source>
        <dbReference type="PIRSR" id="PIRSR603782-1"/>
    </source>
</evidence>
<dbReference type="SUPFAM" id="SSF52833">
    <property type="entry name" value="Thioredoxin-like"/>
    <property type="match status" value="1"/>
</dbReference>
<dbReference type="OrthoDB" id="9786756at2"/>
<feature type="signal peptide" evidence="5">
    <location>
        <begin position="1"/>
        <end position="22"/>
    </location>
</feature>
<dbReference type="CDD" id="cd02968">
    <property type="entry name" value="SCO"/>
    <property type="match status" value="1"/>
</dbReference>
<dbReference type="Proteomes" id="UP000322699">
    <property type="component" value="Unassembled WGS sequence"/>
</dbReference>
<keyword evidence="2" id="KW-0186">Copper</keyword>
<sequence precursor="true">MPVRLFGCCVVALVVLSCPADARDSMRTGADVTLNDGVPKEVENVTVEQKLGDVVPFNLPLTDSFGRKVKTGYFIDGKKPTIISLNYSDCPMLCNVQLNQLCKSLKELDLQIGEDFQILTISIDPKETTEKIRETKANYVEQLASTHPGAADGWTFCTAQQPIITKIADVLGFRYTYNAKAGEYYHPAMLAFVSPKGVITRYSLALSFEPRDLRKALIESGDGTVGSPVDQIIMWCFSFDPDSNSYTAQAWKMMRLGGAVTVGLMLACLAPYWIGRRAMPNRDVAVDDET</sequence>
<dbReference type="Gene3D" id="3.40.30.10">
    <property type="entry name" value="Glutaredoxin"/>
    <property type="match status" value="1"/>
</dbReference>
<evidence type="ECO:0000256" key="5">
    <source>
        <dbReference type="SAM" id="SignalP"/>
    </source>
</evidence>
<evidence type="ECO:0000256" key="4">
    <source>
        <dbReference type="SAM" id="Phobius"/>
    </source>
</evidence>
<dbReference type="PANTHER" id="PTHR12151:SF8">
    <property type="entry name" value="THIOREDOXIN DOMAIN-CONTAINING PROTEIN"/>
    <property type="match status" value="1"/>
</dbReference>
<evidence type="ECO:0000256" key="1">
    <source>
        <dbReference type="ARBA" id="ARBA00010996"/>
    </source>
</evidence>
<feature type="binding site" evidence="2">
    <location>
        <position position="186"/>
    </location>
    <ligand>
        <name>Cu cation</name>
        <dbReference type="ChEBI" id="CHEBI:23378"/>
    </ligand>
</feature>
<keyword evidence="7" id="KW-1185">Reference proteome</keyword>
<accession>A0A5B1CJI8</accession>
<dbReference type="GO" id="GO:0046872">
    <property type="term" value="F:metal ion binding"/>
    <property type="evidence" value="ECO:0007669"/>
    <property type="project" value="UniProtKB-KW"/>
</dbReference>
<name>A0A5B1CJI8_9BACT</name>
<dbReference type="AlphaFoldDB" id="A0A5B1CJI8"/>
<evidence type="ECO:0000313" key="7">
    <source>
        <dbReference type="Proteomes" id="UP000322699"/>
    </source>
</evidence>
<organism evidence="6 7">
    <name type="scientific">Rubripirellula obstinata</name>
    <dbReference type="NCBI Taxonomy" id="406547"/>
    <lineage>
        <taxon>Bacteria</taxon>
        <taxon>Pseudomonadati</taxon>
        <taxon>Planctomycetota</taxon>
        <taxon>Planctomycetia</taxon>
        <taxon>Pirellulales</taxon>
        <taxon>Pirellulaceae</taxon>
        <taxon>Rubripirellula</taxon>
    </lineage>
</organism>
<comment type="similarity">
    <text evidence="1">Belongs to the SCO1/2 family.</text>
</comment>